<keyword evidence="3" id="KW-1185">Reference proteome</keyword>
<dbReference type="AlphaFoldDB" id="A0A9W9KKQ2"/>
<evidence type="ECO:0000313" key="2">
    <source>
        <dbReference type="EMBL" id="KAJ5110324.1"/>
    </source>
</evidence>
<gene>
    <name evidence="2" type="ORF">N7532_002969</name>
</gene>
<name>A0A9W9KKQ2_9EURO</name>
<dbReference type="OrthoDB" id="6503935at2759"/>
<proteinExistence type="predicted"/>
<dbReference type="Proteomes" id="UP001149074">
    <property type="component" value="Unassembled WGS sequence"/>
</dbReference>
<evidence type="ECO:0000313" key="3">
    <source>
        <dbReference type="Proteomes" id="UP001149074"/>
    </source>
</evidence>
<organism evidence="2 3">
    <name type="scientific">Penicillium argentinense</name>
    <dbReference type="NCBI Taxonomy" id="1131581"/>
    <lineage>
        <taxon>Eukaryota</taxon>
        <taxon>Fungi</taxon>
        <taxon>Dikarya</taxon>
        <taxon>Ascomycota</taxon>
        <taxon>Pezizomycotina</taxon>
        <taxon>Eurotiomycetes</taxon>
        <taxon>Eurotiomycetidae</taxon>
        <taxon>Eurotiales</taxon>
        <taxon>Aspergillaceae</taxon>
        <taxon>Penicillium</taxon>
    </lineage>
</organism>
<accession>A0A9W9KKQ2</accession>
<dbReference type="RefSeq" id="XP_056478435.1">
    <property type="nucleotide sequence ID" value="XM_056615463.1"/>
</dbReference>
<protein>
    <submittedName>
        <fullName evidence="2">Uncharacterized protein</fullName>
    </submittedName>
</protein>
<sequence>MKLLIIVNALMVALFSHVALGFAIERSSLTARDDKNGTVSTAFGDVVSSFQPDGKHKIEFYSEGALEVTALEQDDGSVAFYDVDGKVIDLTDIEEDDDLLQKRASKFQLAWRFAKLIAKYGKKAWTFIYCVGTSPFWRCGDEFLDCAAGGRAPWSCPEGGICLGHAIYKHCK</sequence>
<reference evidence="2" key="2">
    <citation type="journal article" date="2023" name="IMA Fungus">
        <title>Comparative genomic study of the Penicillium genus elucidates a diverse pangenome and 15 lateral gene transfer events.</title>
        <authorList>
            <person name="Petersen C."/>
            <person name="Sorensen T."/>
            <person name="Nielsen M.R."/>
            <person name="Sondergaard T.E."/>
            <person name="Sorensen J.L."/>
            <person name="Fitzpatrick D.A."/>
            <person name="Frisvad J.C."/>
            <person name="Nielsen K.L."/>
        </authorList>
    </citation>
    <scope>NUCLEOTIDE SEQUENCE</scope>
    <source>
        <strain evidence="2">IBT 30761</strain>
    </source>
</reference>
<dbReference type="EMBL" id="JAPQKI010000003">
    <property type="protein sequence ID" value="KAJ5110324.1"/>
    <property type="molecule type" value="Genomic_DNA"/>
</dbReference>
<comment type="caution">
    <text evidence="2">The sequence shown here is derived from an EMBL/GenBank/DDBJ whole genome shotgun (WGS) entry which is preliminary data.</text>
</comment>
<reference evidence="2" key="1">
    <citation type="submission" date="2022-11" db="EMBL/GenBank/DDBJ databases">
        <authorList>
            <person name="Petersen C."/>
        </authorList>
    </citation>
    <scope>NUCLEOTIDE SEQUENCE</scope>
    <source>
        <strain evidence="2">IBT 30761</strain>
    </source>
</reference>
<keyword evidence="1" id="KW-0732">Signal</keyword>
<evidence type="ECO:0000256" key="1">
    <source>
        <dbReference type="SAM" id="SignalP"/>
    </source>
</evidence>
<dbReference type="GeneID" id="81354442"/>
<feature type="signal peptide" evidence="1">
    <location>
        <begin position="1"/>
        <end position="21"/>
    </location>
</feature>
<feature type="chain" id="PRO_5040940223" evidence="1">
    <location>
        <begin position="22"/>
        <end position="172"/>
    </location>
</feature>